<feature type="signal peptide" evidence="2">
    <location>
        <begin position="1"/>
        <end position="34"/>
    </location>
</feature>
<evidence type="ECO:0000313" key="3">
    <source>
        <dbReference type="EMBL" id="ASU77719.1"/>
    </source>
</evidence>
<keyword evidence="2" id="KW-0732">Signal</keyword>
<dbReference type="PROSITE" id="PS51257">
    <property type="entry name" value="PROKAR_LIPOPROTEIN"/>
    <property type="match status" value="1"/>
</dbReference>
<reference evidence="3 4" key="1">
    <citation type="submission" date="2017-08" db="EMBL/GenBank/DDBJ databases">
        <title>The complete genome sequence of moderately halophilic actinomycete Actinopolyspora erythraea YIM 90600, the producer of novel erythromycin, novel actinopolysporins A-C and tubercidin.</title>
        <authorList>
            <person name="Yin M."/>
            <person name="Tang S."/>
        </authorList>
    </citation>
    <scope>NUCLEOTIDE SEQUENCE [LARGE SCALE GENOMIC DNA]</scope>
    <source>
        <strain evidence="3 4">YIM 90600</strain>
    </source>
</reference>
<evidence type="ECO:0000256" key="2">
    <source>
        <dbReference type="SAM" id="SignalP"/>
    </source>
</evidence>
<dbReference type="KEGG" id="aey:CDG81_04640"/>
<accession>A0A223RPB1</accession>
<dbReference type="Proteomes" id="UP000215043">
    <property type="component" value="Chromosome"/>
</dbReference>
<dbReference type="InterPro" id="IPR024520">
    <property type="entry name" value="DUF3558"/>
</dbReference>
<name>A0A223RPB1_9ACTN</name>
<evidence type="ECO:0000313" key="4">
    <source>
        <dbReference type="Proteomes" id="UP000215043"/>
    </source>
</evidence>
<evidence type="ECO:0000256" key="1">
    <source>
        <dbReference type="SAM" id="MobiDB-lite"/>
    </source>
</evidence>
<protein>
    <submittedName>
        <fullName evidence="3">DUF3558 domain-containing protein</fullName>
    </submittedName>
</protein>
<sequence>MTFTDPKKAKQRTPLAATATVLVALLTSCSSGQAQQDSQHKGKPPLADTQPCSTLTENQKNKLDITTPGNISELDEGTCRWKANGNNFNISIYKEKPLEKIDFSDAEAIEEIKVDKQDALLVKNNTGTGACSLAFAVTESSSVSVNSVADTPGDTETACDLVKKAAPMVERNISDS</sequence>
<dbReference type="RefSeq" id="WP_084134389.1">
    <property type="nucleotide sequence ID" value="NZ_CP022752.1"/>
</dbReference>
<dbReference type="AlphaFoldDB" id="A0A223RPB1"/>
<gene>
    <name evidence="3" type="ORF">CDG81_04640</name>
</gene>
<dbReference type="Pfam" id="PF12079">
    <property type="entry name" value="DUF3558"/>
    <property type="match status" value="1"/>
</dbReference>
<feature type="region of interest" description="Disordered" evidence="1">
    <location>
        <begin position="34"/>
        <end position="59"/>
    </location>
</feature>
<dbReference type="OrthoDB" id="5193171at2"/>
<dbReference type="EMBL" id="CP022752">
    <property type="protein sequence ID" value="ASU77719.1"/>
    <property type="molecule type" value="Genomic_DNA"/>
</dbReference>
<feature type="chain" id="PRO_5038414768" evidence="2">
    <location>
        <begin position="35"/>
        <end position="176"/>
    </location>
</feature>
<proteinExistence type="predicted"/>
<organism evidence="3 4">
    <name type="scientific">Actinopolyspora erythraea</name>
    <dbReference type="NCBI Taxonomy" id="414996"/>
    <lineage>
        <taxon>Bacteria</taxon>
        <taxon>Bacillati</taxon>
        <taxon>Actinomycetota</taxon>
        <taxon>Actinomycetes</taxon>
        <taxon>Actinopolysporales</taxon>
        <taxon>Actinopolysporaceae</taxon>
        <taxon>Actinopolyspora</taxon>
    </lineage>
</organism>